<keyword evidence="3" id="KW-1185">Reference proteome</keyword>
<evidence type="ECO:0000256" key="1">
    <source>
        <dbReference type="SAM" id="MobiDB-lite"/>
    </source>
</evidence>
<evidence type="ECO:0000313" key="2">
    <source>
        <dbReference type="EMBL" id="WBP84608.1"/>
    </source>
</evidence>
<feature type="region of interest" description="Disordered" evidence="1">
    <location>
        <begin position="404"/>
        <end position="436"/>
    </location>
</feature>
<reference evidence="3" key="1">
    <citation type="submission" date="2022-12" db="EMBL/GenBank/DDBJ databases">
        <authorList>
            <person name="Mo P."/>
        </authorList>
    </citation>
    <scope>NUCLEOTIDE SEQUENCE [LARGE SCALE GENOMIC DNA]</scope>
    <source>
        <strain evidence="3">HUAS 3-15</strain>
    </source>
</reference>
<dbReference type="EMBL" id="CP115450">
    <property type="protein sequence ID" value="WBP84608.1"/>
    <property type="molecule type" value="Genomic_DNA"/>
</dbReference>
<evidence type="ECO:0008006" key="4">
    <source>
        <dbReference type="Google" id="ProtNLM"/>
    </source>
</evidence>
<proteinExistence type="predicted"/>
<accession>A0ABY7PVY2</accession>
<protein>
    <recommendedName>
        <fullName evidence="4">ATP-binding protein</fullName>
    </recommendedName>
</protein>
<feature type="region of interest" description="Disordered" evidence="1">
    <location>
        <begin position="702"/>
        <end position="748"/>
    </location>
</feature>
<organism evidence="2 3">
    <name type="scientific">Kitasatospora cathayae</name>
    <dbReference type="NCBI Taxonomy" id="3004092"/>
    <lineage>
        <taxon>Bacteria</taxon>
        <taxon>Bacillati</taxon>
        <taxon>Actinomycetota</taxon>
        <taxon>Actinomycetes</taxon>
        <taxon>Kitasatosporales</taxon>
        <taxon>Streptomycetaceae</taxon>
        <taxon>Kitasatospora</taxon>
    </lineage>
</organism>
<feature type="compositionally biased region" description="Low complexity" evidence="1">
    <location>
        <begin position="728"/>
        <end position="740"/>
    </location>
</feature>
<name>A0ABY7PVY2_9ACTN</name>
<gene>
    <name evidence="2" type="ORF">O1G21_01220</name>
</gene>
<dbReference type="RefSeq" id="WP_270139952.1">
    <property type="nucleotide sequence ID" value="NZ_CP115450.1"/>
</dbReference>
<dbReference type="Proteomes" id="UP001212821">
    <property type="component" value="Chromosome"/>
</dbReference>
<sequence>MGWPVALRELKDSLFEVYLAAGAPSLDEIAGDVAEDDRLPGAPSRDTVRRVISEPTFPAQQADVVAVATVLARRARRDEGELARQVGELWVRAGMAKGVGRPIGEFDDNLVLADLEVHPALETGDARTRFGVLPRYVPREHDTRLRTVVAAALAGTSGTAVLVGASATGKSRALWEAVRALPGDWRLWHPISPDRPDALLAGLSDVAPRTVVWMNEAQLYLGPEPSGERVARALRELLNDASRAPVLVLATLWPDHWKRLTARAEPDRPNQPDPRIDTRRLLQGHVIDVPDAFTRTDLAALTGAADADPRLTEAAERARDAQVTQYLAGTPFLMERYSRARGAARALIHAAMDARRLGAGPDIPVAWLEAAVPAYLTGTEFDALDDDWLEHALQYAAAGGNGIPGILSPVRTDTRNQRGRRPAATGSPAKRSSPASHYRLADHLEQYGRHHRSERIPPVDFWTSAAQHADQRDLVVLGNRARDRGLYRDAAQLHKLAAAQGDPKAARSLLDHFQHLDPTDHRPARWVADHLGLADSSAVAWLLDSLWVAGAKEQFAALAERAAAHVALDDPGGLAEMLDSLRVFGAKEQAATLAARAAGHAGLDDPSGVAALLKDLWKLGETEQVARLLARDPAAHAGLDNPSGVAALLNSLSELGETEQVARLLARDPAAHAGLDDPSGVAWLVRTLLDLGADQQAGALAARSPAARAGSDHRSGGSGALERPQEPGTPQQARPPARQDPAPPTGLDDPYALIELLWEVPAKEQIATPAARAADRVALDDPDAVTELLNTLQWIDAHEQAAALVARLPAAGMIDQFMEFGDNRSRFRFGREPDGSAAPPWTWDDLE</sequence>
<evidence type="ECO:0000313" key="3">
    <source>
        <dbReference type="Proteomes" id="UP001212821"/>
    </source>
</evidence>